<keyword evidence="16" id="KW-1185">Reference proteome</keyword>
<dbReference type="InterPro" id="IPR036890">
    <property type="entry name" value="HATPase_C_sf"/>
</dbReference>
<evidence type="ECO:0000313" key="15">
    <source>
        <dbReference type="EMBL" id="SDH71687.1"/>
    </source>
</evidence>
<keyword evidence="8 12" id="KW-1133">Transmembrane helix</keyword>
<dbReference type="InterPro" id="IPR050428">
    <property type="entry name" value="TCS_sensor_his_kinase"/>
</dbReference>
<dbReference type="GO" id="GO:0005886">
    <property type="term" value="C:plasma membrane"/>
    <property type="evidence" value="ECO:0007669"/>
    <property type="project" value="UniProtKB-SubCell"/>
</dbReference>
<comment type="catalytic activity">
    <reaction evidence="1">
        <text>ATP + protein L-histidine = ADP + protein N-phospho-L-histidine.</text>
        <dbReference type="EC" id="2.7.13.3"/>
    </reaction>
</comment>
<evidence type="ECO:0000256" key="11">
    <source>
        <dbReference type="SAM" id="MobiDB-lite"/>
    </source>
</evidence>
<dbReference type="Gene3D" id="6.10.340.10">
    <property type="match status" value="1"/>
</dbReference>
<feature type="domain" description="Histidine kinase" evidence="13">
    <location>
        <begin position="236"/>
        <end position="455"/>
    </location>
</feature>
<dbReference type="CDD" id="cd00075">
    <property type="entry name" value="HATPase"/>
    <property type="match status" value="1"/>
</dbReference>
<dbReference type="EMBL" id="FNDJ01000003">
    <property type="protein sequence ID" value="SDH71687.1"/>
    <property type="molecule type" value="Genomic_DNA"/>
</dbReference>
<accession>A0A1G8EPD3</accession>
<keyword evidence="4" id="KW-0597">Phosphoprotein</keyword>
<dbReference type="STRING" id="633440.SAMN05421869_10356"/>
<evidence type="ECO:0000256" key="10">
    <source>
        <dbReference type="ARBA" id="ARBA00023136"/>
    </source>
</evidence>
<keyword evidence="10 12" id="KW-0472">Membrane</keyword>
<evidence type="ECO:0000256" key="1">
    <source>
        <dbReference type="ARBA" id="ARBA00000085"/>
    </source>
</evidence>
<dbReference type="SUPFAM" id="SSF55874">
    <property type="entry name" value="ATPase domain of HSP90 chaperone/DNA topoisomerase II/histidine kinase"/>
    <property type="match status" value="1"/>
</dbReference>
<dbReference type="PROSITE" id="PS50109">
    <property type="entry name" value="HIS_KIN"/>
    <property type="match status" value="1"/>
</dbReference>
<evidence type="ECO:0000256" key="6">
    <source>
        <dbReference type="ARBA" id="ARBA00022692"/>
    </source>
</evidence>
<evidence type="ECO:0000259" key="13">
    <source>
        <dbReference type="PROSITE" id="PS50109"/>
    </source>
</evidence>
<protein>
    <recommendedName>
        <fullName evidence="3">histidine kinase</fullName>
        <ecNumber evidence="3">2.7.13.3</ecNumber>
    </recommendedName>
</protein>
<dbReference type="SMART" id="SM00388">
    <property type="entry name" value="HisKA"/>
    <property type="match status" value="1"/>
</dbReference>
<evidence type="ECO:0000256" key="5">
    <source>
        <dbReference type="ARBA" id="ARBA00022679"/>
    </source>
</evidence>
<organism evidence="15 16">
    <name type="scientific">Nonomuraea jiangxiensis</name>
    <dbReference type="NCBI Taxonomy" id="633440"/>
    <lineage>
        <taxon>Bacteria</taxon>
        <taxon>Bacillati</taxon>
        <taxon>Actinomycetota</taxon>
        <taxon>Actinomycetes</taxon>
        <taxon>Streptosporangiales</taxon>
        <taxon>Streptosporangiaceae</taxon>
        <taxon>Nonomuraea</taxon>
    </lineage>
</organism>
<dbReference type="InterPro" id="IPR003594">
    <property type="entry name" value="HATPase_dom"/>
</dbReference>
<dbReference type="GO" id="GO:0000155">
    <property type="term" value="F:phosphorelay sensor kinase activity"/>
    <property type="evidence" value="ECO:0007669"/>
    <property type="project" value="InterPro"/>
</dbReference>
<dbReference type="Gene3D" id="3.30.565.10">
    <property type="entry name" value="Histidine kinase-like ATPase, C-terminal domain"/>
    <property type="match status" value="1"/>
</dbReference>
<dbReference type="OrthoDB" id="5242752at2"/>
<evidence type="ECO:0000256" key="2">
    <source>
        <dbReference type="ARBA" id="ARBA00004236"/>
    </source>
</evidence>
<dbReference type="InterPro" id="IPR003661">
    <property type="entry name" value="HisK_dim/P_dom"/>
</dbReference>
<evidence type="ECO:0000313" key="16">
    <source>
        <dbReference type="Proteomes" id="UP000199202"/>
    </source>
</evidence>
<proteinExistence type="predicted"/>
<sequence>MIRYPRSIRGRSTIATSLLALAILAVLAVTGCLAIRYTLGEHVYAQAEHEAGEWTTVARTTSPGALRNPLPVSAEINLVQIVGPGGAVLAASPDAHGLPALSRVRPAPQDPVRRVSDGRHMIVAIRSGPAPDAPVVLAGLAVPALLRGHNLEYLLGALTLLLTACAGAITWAAIGRALRPVEAVRVHMAQITLNDLSRRLPIPPGEDEIADLVRTANHTLARLDEAVARQRRFAATTSHELRNPIAGLRAQLEDALDHPEDNDPRQTLRTALNTTDRLNAIIGDLLAQARLSADSPHELVNLNELIAQETSRTNDSHTHDGSHGHDGSRPGVPVRFRAEGDVWVCGSRIQLIRALANLVGNARRHASSGVEVALSTAGGQAVVSITDDGPGIAPGDRQRVFERYTRLDDGRRLDSGGSGLGLAITRDIAASHRGTLTIEDSPKGARFVLRIPQLDPHDDDGSDHDPDLARTTEEVRT</sequence>
<dbReference type="Pfam" id="PF00672">
    <property type="entry name" value="HAMP"/>
    <property type="match status" value="1"/>
</dbReference>
<keyword evidence="9" id="KW-0902">Two-component regulatory system</keyword>
<dbReference type="PANTHER" id="PTHR45436">
    <property type="entry name" value="SENSOR HISTIDINE KINASE YKOH"/>
    <property type="match status" value="1"/>
</dbReference>
<dbReference type="InterPro" id="IPR036097">
    <property type="entry name" value="HisK_dim/P_sf"/>
</dbReference>
<evidence type="ECO:0000256" key="12">
    <source>
        <dbReference type="SAM" id="Phobius"/>
    </source>
</evidence>
<keyword evidence="5" id="KW-0808">Transferase</keyword>
<dbReference type="EC" id="2.7.13.3" evidence="3"/>
<dbReference type="AlphaFoldDB" id="A0A1G8EPD3"/>
<reference evidence="15 16" key="1">
    <citation type="submission" date="2016-10" db="EMBL/GenBank/DDBJ databases">
        <authorList>
            <person name="de Groot N.N."/>
        </authorList>
    </citation>
    <scope>NUCLEOTIDE SEQUENCE [LARGE SCALE GENOMIC DNA]</scope>
    <source>
        <strain evidence="15 16">CGMCC 4.6533</strain>
    </source>
</reference>
<dbReference type="PANTHER" id="PTHR45436:SF5">
    <property type="entry name" value="SENSOR HISTIDINE KINASE TRCS"/>
    <property type="match status" value="1"/>
</dbReference>
<feature type="transmembrane region" description="Helical" evidence="12">
    <location>
        <begin position="153"/>
        <end position="174"/>
    </location>
</feature>
<feature type="region of interest" description="Disordered" evidence="11">
    <location>
        <begin position="310"/>
        <end position="333"/>
    </location>
</feature>
<keyword evidence="6 12" id="KW-0812">Transmembrane</keyword>
<evidence type="ECO:0000256" key="3">
    <source>
        <dbReference type="ARBA" id="ARBA00012438"/>
    </source>
</evidence>
<dbReference type="SMART" id="SM00387">
    <property type="entry name" value="HATPase_c"/>
    <property type="match status" value="1"/>
</dbReference>
<dbReference type="Pfam" id="PF02518">
    <property type="entry name" value="HATPase_c"/>
    <property type="match status" value="1"/>
</dbReference>
<dbReference type="PROSITE" id="PS51257">
    <property type="entry name" value="PROKAR_LIPOPROTEIN"/>
    <property type="match status" value="1"/>
</dbReference>
<feature type="compositionally biased region" description="Basic and acidic residues" evidence="11">
    <location>
        <begin position="312"/>
        <end position="328"/>
    </location>
</feature>
<dbReference type="PROSITE" id="PS50885">
    <property type="entry name" value="HAMP"/>
    <property type="match status" value="1"/>
</dbReference>
<dbReference type="RefSeq" id="WP_090930008.1">
    <property type="nucleotide sequence ID" value="NZ_FNDJ01000003.1"/>
</dbReference>
<dbReference type="CDD" id="cd00082">
    <property type="entry name" value="HisKA"/>
    <property type="match status" value="1"/>
</dbReference>
<feature type="region of interest" description="Disordered" evidence="11">
    <location>
        <begin position="452"/>
        <end position="477"/>
    </location>
</feature>
<dbReference type="InterPro" id="IPR003660">
    <property type="entry name" value="HAMP_dom"/>
</dbReference>
<dbReference type="PRINTS" id="PR00344">
    <property type="entry name" value="BCTRLSENSOR"/>
</dbReference>
<evidence type="ECO:0000259" key="14">
    <source>
        <dbReference type="PROSITE" id="PS50885"/>
    </source>
</evidence>
<name>A0A1G8EPD3_9ACTN</name>
<evidence type="ECO:0000256" key="8">
    <source>
        <dbReference type="ARBA" id="ARBA00022989"/>
    </source>
</evidence>
<dbReference type="SMART" id="SM00304">
    <property type="entry name" value="HAMP"/>
    <property type="match status" value="1"/>
</dbReference>
<dbReference type="Pfam" id="PF00512">
    <property type="entry name" value="HisKA"/>
    <property type="match status" value="1"/>
</dbReference>
<gene>
    <name evidence="15" type="ORF">SAMN05421869_10356</name>
</gene>
<evidence type="ECO:0000256" key="7">
    <source>
        <dbReference type="ARBA" id="ARBA00022777"/>
    </source>
</evidence>
<dbReference type="Gene3D" id="1.10.287.130">
    <property type="match status" value="1"/>
</dbReference>
<dbReference type="CDD" id="cd06225">
    <property type="entry name" value="HAMP"/>
    <property type="match status" value="1"/>
</dbReference>
<dbReference type="InterPro" id="IPR005467">
    <property type="entry name" value="His_kinase_dom"/>
</dbReference>
<feature type="domain" description="HAMP" evidence="14">
    <location>
        <begin position="175"/>
        <end position="228"/>
    </location>
</feature>
<dbReference type="SUPFAM" id="SSF47384">
    <property type="entry name" value="Homodimeric domain of signal transducing histidine kinase"/>
    <property type="match status" value="1"/>
</dbReference>
<feature type="compositionally biased region" description="Basic and acidic residues" evidence="11">
    <location>
        <begin position="463"/>
        <end position="477"/>
    </location>
</feature>
<keyword evidence="7 15" id="KW-0418">Kinase</keyword>
<evidence type="ECO:0000256" key="4">
    <source>
        <dbReference type="ARBA" id="ARBA00022553"/>
    </source>
</evidence>
<evidence type="ECO:0000256" key="9">
    <source>
        <dbReference type="ARBA" id="ARBA00023012"/>
    </source>
</evidence>
<dbReference type="Proteomes" id="UP000199202">
    <property type="component" value="Unassembled WGS sequence"/>
</dbReference>
<dbReference type="InterPro" id="IPR004358">
    <property type="entry name" value="Sig_transdc_His_kin-like_C"/>
</dbReference>
<comment type="subcellular location">
    <subcellularLocation>
        <location evidence="2">Cell membrane</location>
    </subcellularLocation>
</comment>